<name>A0A847SE08_9BACT</name>
<dbReference type="Proteomes" id="UP000552864">
    <property type="component" value="Unassembled WGS sequence"/>
</dbReference>
<reference evidence="1 2" key="1">
    <citation type="submission" date="2020-04" db="EMBL/GenBank/DDBJ databases">
        <authorList>
            <person name="Yin C."/>
        </authorList>
    </citation>
    <scope>NUCLEOTIDE SEQUENCE [LARGE SCALE GENOMIC DNA]</scope>
    <source>
        <strain evidence="1 2">Ak56</strain>
    </source>
</reference>
<proteinExistence type="predicted"/>
<comment type="caution">
    <text evidence="1">The sequence shown here is derived from an EMBL/GenBank/DDBJ whole genome shotgun (WGS) entry which is preliminary data.</text>
</comment>
<keyword evidence="2" id="KW-1185">Reference proteome</keyword>
<organism evidence="1 2">
    <name type="scientific">Chitinophaga eiseniae</name>
    <dbReference type="NCBI Taxonomy" id="634771"/>
    <lineage>
        <taxon>Bacteria</taxon>
        <taxon>Pseudomonadati</taxon>
        <taxon>Bacteroidota</taxon>
        <taxon>Chitinophagia</taxon>
        <taxon>Chitinophagales</taxon>
        <taxon>Chitinophagaceae</taxon>
        <taxon>Chitinophaga</taxon>
    </lineage>
</organism>
<sequence length="86" mass="9138">MKRAKIALTLIILMGITGGALAYKASRVGSYFFTEKVVIIGGQGTTVCTVATMLPYTTTPLGPLTIRASTQSTYGPCTVLEVDFFL</sequence>
<protein>
    <submittedName>
        <fullName evidence="1">Uncharacterized protein</fullName>
    </submittedName>
</protein>
<accession>A0A847SE08</accession>
<dbReference type="RefSeq" id="WP_168741060.1">
    <property type="nucleotide sequence ID" value="NZ_JABAHZ010000006.1"/>
</dbReference>
<evidence type="ECO:0000313" key="1">
    <source>
        <dbReference type="EMBL" id="NLR81420.1"/>
    </source>
</evidence>
<dbReference type="AlphaFoldDB" id="A0A847SE08"/>
<dbReference type="EMBL" id="JABAHZ010000006">
    <property type="protein sequence ID" value="NLR81420.1"/>
    <property type="molecule type" value="Genomic_DNA"/>
</dbReference>
<evidence type="ECO:0000313" key="2">
    <source>
        <dbReference type="Proteomes" id="UP000552864"/>
    </source>
</evidence>
<gene>
    <name evidence="1" type="ORF">HGH91_22530</name>
</gene>